<sequence length="328" mass="38516">MSSDSNIWKKYLKFSPLSPLILSENKAINYFVRRDILEDDPGNIESLWEMPQVISLLNRQQNDGSWNYSGNKEKIRSKMNYNQLETYRVLRILVDKYGLNNKNNAISKAAEFLFSFQSEEGDFRGIYENQYTPNYSAAIMEILIKSGYGKDYRIDQGIKWLISMRQSDGGWAIPFRTVSMDIKDTLSDEKPLLNNPEKKSSHLITGIVLRAFAAHDHYRKSIEARNAAGFLKSQFFKKDYYPDHCTPDYWEKLCYPFWWTDIVSSLDSLSKLRFTIEDPDIRKGLKYLIQNQRPDGTWKVYYGLPKDPDNNLWITLAICRLFKKYFTK</sequence>
<gene>
    <name evidence="2" type="ORF">AMQ74_00562</name>
</gene>
<dbReference type="Proteomes" id="UP000075578">
    <property type="component" value="Unassembled WGS sequence"/>
</dbReference>
<comment type="caution">
    <text evidence="2">The sequence shown here is derived from an EMBL/GenBank/DDBJ whole genome shotgun (WGS) entry which is preliminary data.</text>
</comment>
<dbReference type="CDD" id="cd00688">
    <property type="entry name" value="ISOPREN_C2_like"/>
    <property type="match status" value="1"/>
</dbReference>
<name>A0A150J6Q3_9EURY</name>
<organism evidence="2 3">
    <name type="scientific">Candidatus Methanofastidiosum methylothiophilum</name>
    <dbReference type="NCBI Taxonomy" id="1705564"/>
    <lineage>
        <taxon>Archaea</taxon>
        <taxon>Methanobacteriati</taxon>
        <taxon>Methanobacteriota</taxon>
        <taxon>Stenosarchaea group</taxon>
        <taxon>Candidatus Methanofastidiosia</taxon>
        <taxon>Candidatus Methanofastidiosales</taxon>
        <taxon>Candidatus Methanofastidiosaceae</taxon>
        <taxon>Candidatus Methanofastidiosum</taxon>
    </lineage>
</organism>
<evidence type="ECO:0000259" key="1">
    <source>
        <dbReference type="Pfam" id="PF13243"/>
    </source>
</evidence>
<dbReference type="GO" id="GO:0016740">
    <property type="term" value="F:transferase activity"/>
    <property type="evidence" value="ECO:0007669"/>
    <property type="project" value="UniProtKB-KW"/>
</dbReference>
<reference evidence="2 3" key="1">
    <citation type="journal article" date="2016" name="ISME J.">
        <title>Chasing the elusive Euryarchaeota class WSA2: genomes reveal a uniquely fastidious methyl-reducing methanogen.</title>
        <authorList>
            <person name="Nobu M.K."/>
            <person name="Narihiro T."/>
            <person name="Kuroda K."/>
            <person name="Mei R."/>
            <person name="Liu W.T."/>
        </authorList>
    </citation>
    <scope>NUCLEOTIDE SEQUENCE [LARGE SCALE GENOMIC DNA]</scope>
    <source>
        <strain evidence="2">U1lsi0528_Bin089</strain>
    </source>
</reference>
<dbReference type="Pfam" id="PF13243">
    <property type="entry name" value="SQHop_cyclase_C"/>
    <property type="match status" value="1"/>
</dbReference>
<feature type="domain" description="Squalene cyclase C-terminal" evidence="1">
    <location>
        <begin position="138"/>
        <end position="298"/>
    </location>
</feature>
<evidence type="ECO:0000313" key="2">
    <source>
        <dbReference type="EMBL" id="KYC52923.1"/>
    </source>
</evidence>
<dbReference type="SUPFAM" id="SSF48239">
    <property type="entry name" value="Terpenoid cyclases/Protein prenyltransferases"/>
    <property type="match status" value="2"/>
</dbReference>
<keyword evidence="2" id="KW-0808">Transferase</keyword>
<dbReference type="AlphaFoldDB" id="A0A150J6Q3"/>
<evidence type="ECO:0000313" key="3">
    <source>
        <dbReference type="Proteomes" id="UP000075578"/>
    </source>
</evidence>
<dbReference type="InterPro" id="IPR008930">
    <property type="entry name" value="Terpenoid_cyclase/PrenylTrfase"/>
</dbReference>
<protein>
    <submittedName>
        <fullName evidence="2">Prenyltransferase and squalene oxidase repeat protein</fullName>
    </submittedName>
</protein>
<dbReference type="Gene3D" id="1.50.10.20">
    <property type="match status" value="2"/>
</dbReference>
<accession>A0A150J6Q3</accession>
<dbReference type="InterPro" id="IPR032696">
    <property type="entry name" value="SQ_cyclase_C"/>
</dbReference>
<dbReference type="EMBL" id="LNGD01000021">
    <property type="protein sequence ID" value="KYC52923.1"/>
    <property type="molecule type" value="Genomic_DNA"/>
</dbReference>
<proteinExistence type="predicted"/>